<evidence type="ECO:0000313" key="2">
    <source>
        <dbReference type="EMBL" id="CAI8610605.1"/>
    </source>
</evidence>
<dbReference type="Proteomes" id="UP001157006">
    <property type="component" value="Chromosome 4"/>
</dbReference>
<name>A0AAV1ANK9_VICFA</name>
<accession>A0AAV1ANK9</accession>
<sequence length="202" mass="22391">MIILDNFEESCSYTFRTRAGQFLRRSVFGKFHGSQCYFHLSGKYAEISILELILYIQICSQIQEELSYFQKITLSLVILSFNSLFSLTLHHHKPPPTPAKLPPELPPPTTTVTTPPPPRSDDLLSPLNGASRANSLCSSPCKLRASGLPPAASLHFPRPSPPCPSSSSDELFSWVNTHHLHLLPFSSVAPKACGAFRVSYPR</sequence>
<dbReference type="EMBL" id="OX451739">
    <property type="protein sequence ID" value="CAI8610605.1"/>
    <property type="molecule type" value="Genomic_DNA"/>
</dbReference>
<organism evidence="2 3">
    <name type="scientific">Vicia faba</name>
    <name type="common">Broad bean</name>
    <name type="synonym">Faba vulgaris</name>
    <dbReference type="NCBI Taxonomy" id="3906"/>
    <lineage>
        <taxon>Eukaryota</taxon>
        <taxon>Viridiplantae</taxon>
        <taxon>Streptophyta</taxon>
        <taxon>Embryophyta</taxon>
        <taxon>Tracheophyta</taxon>
        <taxon>Spermatophyta</taxon>
        <taxon>Magnoliopsida</taxon>
        <taxon>eudicotyledons</taxon>
        <taxon>Gunneridae</taxon>
        <taxon>Pentapetalae</taxon>
        <taxon>rosids</taxon>
        <taxon>fabids</taxon>
        <taxon>Fabales</taxon>
        <taxon>Fabaceae</taxon>
        <taxon>Papilionoideae</taxon>
        <taxon>50 kb inversion clade</taxon>
        <taxon>NPAAA clade</taxon>
        <taxon>Hologalegina</taxon>
        <taxon>IRL clade</taxon>
        <taxon>Fabeae</taxon>
        <taxon>Vicia</taxon>
    </lineage>
</organism>
<protein>
    <submittedName>
        <fullName evidence="2">Uncharacterized protein</fullName>
    </submittedName>
</protein>
<evidence type="ECO:0000313" key="3">
    <source>
        <dbReference type="Proteomes" id="UP001157006"/>
    </source>
</evidence>
<evidence type="ECO:0000256" key="1">
    <source>
        <dbReference type="SAM" id="MobiDB-lite"/>
    </source>
</evidence>
<keyword evidence="3" id="KW-1185">Reference proteome</keyword>
<feature type="region of interest" description="Disordered" evidence="1">
    <location>
        <begin position="95"/>
        <end position="125"/>
    </location>
</feature>
<feature type="compositionally biased region" description="Pro residues" evidence="1">
    <location>
        <begin position="95"/>
        <end position="118"/>
    </location>
</feature>
<dbReference type="AlphaFoldDB" id="A0AAV1ANK9"/>
<reference evidence="2 3" key="1">
    <citation type="submission" date="2023-01" db="EMBL/GenBank/DDBJ databases">
        <authorList>
            <person name="Kreplak J."/>
        </authorList>
    </citation>
    <scope>NUCLEOTIDE SEQUENCE [LARGE SCALE GENOMIC DNA]</scope>
</reference>
<gene>
    <name evidence="2" type="ORF">VFH_IV190320</name>
</gene>
<proteinExistence type="predicted"/>